<keyword evidence="2" id="KW-1185">Reference proteome</keyword>
<evidence type="ECO:0000313" key="1">
    <source>
        <dbReference type="EMBL" id="MPC80168.1"/>
    </source>
</evidence>
<evidence type="ECO:0000313" key="2">
    <source>
        <dbReference type="Proteomes" id="UP000324222"/>
    </source>
</evidence>
<accession>A0A5B7IH14</accession>
<proteinExistence type="predicted"/>
<protein>
    <submittedName>
        <fullName evidence="1">Uncharacterized protein</fullName>
    </submittedName>
</protein>
<sequence>MILADMNGRVVRMLPGTLGGGGKGGRGRKKHLICSIQPVFAARRETTIETFRGRPGLCMSTSVF</sequence>
<reference evidence="1 2" key="1">
    <citation type="submission" date="2019-05" db="EMBL/GenBank/DDBJ databases">
        <title>Another draft genome of Portunus trituberculatus and its Hox gene families provides insights of decapod evolution.</title>
        <authorList>
            <person name="Jeong J.-H."/>
            <person name="Song I."/>
            <person name="Kim S."/>
            <person name="Choi T."/>
            <person name="Kim D."/>
            <person name="Ryu S."/>
            <person name="Kim W."/>
        </authorList>
    </citation>
    <scope>NUCLEOTIDE SEQUENCE [LARGE SCALE GENOMIC DNA]</scope>
    <source>
        <tissue evidence="1">Muscle</tissue>
    </source>
</reference>
<dbReference type="Proteomes" id="UP000324222">
    <property type="component" value="Unassembled WGS sequence"/>
</dbReference>
<name>A0A5B7IH14_PORTR</name>
<comment type="caution">
    <text evidence="1">The sequence shown here is derived from an EMBL/GenBank/DDBJ whole genome shotgun (WGS) entry which is preliminary data.</text>
</comment>
<organism evidence="1 2">
    <name type="scientific">Portunus trituberculatus</name>
    <name type="common">Swimming crab</name>
    <name type="synonym">Neptunus trituberculatus</name>
    <dbReference type="NCBI Taxonomy" id="210409"/>
    <lineage>
        <taxon>Eukaryota</taxon>
        <taxon>Metazoa</taxon>
        <taxon>Ecdysozoa</taxon>
        <taxon>Arthropoda</taxon>
        <taxon>Crustacea</taxon>
        <taxon>Multicrustacea</taxon>
        <taxon>Malacostraca</taxon>
        <taxon>Eumalacostraca</taxon>
        <taxon>Eucarida</taxon>
        <taxon>Decapoda</taxon>
        <taxon>Pleocyemata</taxon>
        <taxon>Brachyura</taxon>
        <taxon>Eubrachyura</taxon>
        <taxon>Portunoidea</taxon>
        <taxon>Portunidae</taxon>
        <taxon>Portuninae</taxon>
        <taxon>Portunus</taxon>
    </lineage>
</organism>
<dbReference type="EMBL" id="VSRR010053237">
    <property type="protein sequence ID" value="MPC80168.1"/>
    <property type="molecule type" value="Genomic_DNA"/>
</dbReference>
<dbReference type="AlphaFoldDB" id="A0A5B7IH14"/>
<gene>
    <name evidence="1" type="ORF">E2C01_074736</name>
</gene>